<sequence>MVKTDDITTVADGWKGVFDRSRLVPPPSQTVRLAVDSHFTQSHGFQLSLSRMPEVEQDLTYQLRATLFDRNHQHFFGKTWRSQPQGMKNNKISFNEVTLL</sequence>
<dbReference type="AlphaFoldDB" id="A0A3B4YMY1"/>
<dbReference type="GO" id="GO:0097546">
    <property type="term" value="C:ciliary base"/>
    <property type="evidence" value="ECO:0007669"/>
    <property type="project" value="TreeGrafter"/>
</dbReference>
<dbReference type="GO" id="GO:0035869">
    <property type="term" value="C:ciliary transition zone"/>
    <property type="evidence" value="ECO:0007669"/>
    <property type="project" value="TreeGrafter"/>
</dbReference>
<proteinExistence type="predicted"/>
<name>A0A3B4YMY1_SERLL</name>
<dbReference type="GO" id="GO:0090090">
    <property type="term" value="P:negative regulation of canonical Wnt signaling pathway"/>
    <property type="evidence" value="ECO:0007669"/>
    <property type="project" value="InterPro"/>
</dbReference>
<evidence type="ECO:0000313" key="1">
    <source>
        <dbReference type="Ensembl" id="ENSSLDP00000024139.1"/>
    </source>
</evidence>
<accession>A0A3B4YMY1</accession>
<reference evidence="1" key="1">
    <citation type="submission" date="2025-08" db="UniProtKB">
        <authorList>
            <consortium name="Ensembl"/>
        </authorList>
    </citation>
    <scope>IDENTIFICATION</scope>
</reference>
<dbReference type="STRING" id="1841481.ENSSLDP00000024139"/>
<dbReference type="PANTHER" id="PTHR31043:SF3">
    <property type="entry name" value="NEPHROCYSTIN-4"/>
    <property type="match status" value="1"/>
</dbReference>
<reference evidence="1" key="2">
    <citation type="submission" date="2025-09" db="UniProtKB">
        <authorList>
            <consortium name="Ensembl"/>
        </authorList>
    </citation>
    <scope>IDENTIFICATION</scope>
</reference>
<dbReference type="GeneTree" id="ENSGT00940000175714"/>
<dbReference type="GO" id="GO:0097730">
    <property type="term" value="C:non-motile cilium"/>
    <property type="evidence" value="ECO:0007669"/>
    <property type="project" value="InterPro"/>
</dbReference>
<dbReference type="Proteomes" id="UP000261360">
    <property type="component" value="Unplaced"/>
</dbReference>
<dbReference type="Ensembl" id="ENSSLDT00000024906.1">
    <property type="protein sequence ID" value="ENSSLDP00000024139.1"/>
    <property type="gene ID" value="ENSSLDG00000018820.1"/>
</dbReference>
<dbReference type="GO" id="GO:0036064">
    <property type="term" value="C:ciliary basal body"/>
    <property type="evidence" value="ECO:0007669"/>
    <property type="project" value="TreeGrafter"/>
</dbReference>
<protein>
    <submittedName>
        <fullName evidence="1">Nephrocystin 4</fullName>
    </submittedName>
</protein>
<dbReference type="GO" id="GO:1904491">
    <property type="term" value="P:protein localization to ciliary transition zone"/>
    <property type="evidence" value="ECO:0007669"/>
    <property type="project" value="TreeGrafter"/>
</dbReference>
<organism evidence="1 2">
    <name type="scientific">Seriola lalandi dorsalis</name>
    <dbReference type="NCBI Taxonomy" id="1841481"/>
    <lineage>
        <taxon>Eukaryota</taxon>
        <taxon>Metazoa</taxon>
        <taxon>Chordata</taxon>
        <taxon>Craniata</taxon>
        <taxon>Vertebrata</taxon>
        <taxon>Euteleostomi</taxon>
        <taxon>Actinopterygii</taxon>
        <taxon>Neopterygii</taxon>
        <taxon>Teleostei</taxon>
        <taxon>Neoteleostei</taxon>
        <taxon>Acanthomorphata</taxon>
        <taxon>Carangaria</taxon>
        <taxon>Carangiformes</taxon>
        <taxon>Carangidae</taxon>
        <taxon>Seriola</taxon>
    </lineage>
</organism>
<keyword evidence="2" id="KW-1185">Reference proteome</keyword>
<dbReference type="PANTHER" id="PTHR31043">
    <property type="entry name" value="NEPHROCYSTIN-4"/>
    <property type="match status" value="1"/>
</dbReference>
<dbReference type="InterPro" id="IPR029775">
    <property type="entry name" value="NPHP4"/>
</dbReference>
<evidence type="ECO:0000313" key="2">
    <source>
        <dbReference type="Proteomes" id="UP000261360"/>
    </source>
</evidence>